<dbReference type="RefSeq" id="WP_191042268.1">
    <property type="nucleotide sequence ID" value="NZ_JACXAA010000013.1"/>
</dbReference>
<accession>A0A927B6K1</accession>
<organism evidence="1 2">
    <name type="scientific">Spirosoma validum</name>
    <dbReference type="NCBI Taxonomy" id="2771355"/>
    <lineage>
        <taxon>Bacteria</taxon>
        <taxon>Pseudomonadati</taxon>
        <taxon>Bacteroidota</taxon>
        <taxon>Cytophagia</taxon>
        <taxon>Cytophagales</taxon>
        <taxon>Cytophagaceae</taxon>
        <taxon>Spirosoma</taxon>
    </lineage>
</organism>
<name>A0A927B6K1_9BACT</name>
<proteinExistence type="predicted"/>
<gene>
    <name evidence="1" type="ORF">IC230_27450</name>
</gene>
<dbReference type="Proteomes" id="UP000653797">
    <property type="component" value="Unassembled WGS sequence"/>
</dbReference>
<reference evidence="1" key="1">
    <citation type="submission" date="2020-09" db="EMBL/GenBank/DDBJ databases">
        <authorList>
            <person name="Kim M.K."/>
        </authorList>
    </citation>
    <scope>NUCLEOTIDE SEQUENCE</scope>
    <source>
        <strain evidence="1">BT704</strain>
    </source>
</reference>
<dbReference type="AlphaFoldDB" id="A0A927B6K1"/>
<dbReference type="EMBL" id="JACXAA010000013">
    <property type="protein sequence ID" value="MBD2756649.1"/>
    <property type="molecule type" value="Genomic_DNA"/>
</dbReference>
<evidence type="ECO:0000313" key="2">
    <source>
        <dbReference type="Proteomes" id="UP000653797"/>
    </source>
</evidence>
<keyword evidence="2" id="KW-1185">Reference proteome</keyword>
<comment type="caution">
    <text evidence="1">The sequence shown here is derived from an EMBL/GenBank/DDBJ whole genome shotgun (WGS) entry which is preliminary data.</text>
</comment>
<protein>
    <submittedName>
        <fullName evidence="1">Uncharacterized protein</fullName>
    </submittedName>
</protein>
<evidence type="ECO:0000313" key="1">
    <source>
        <dbReference type="EMBL" id="MBD2756649.1"/>
    </source>
</evidence>
<sequence>MKYGQQEYDFDEGILFFMALGQVLKIETEAGSSRLFVEYAFGPITDMVD</sequence>